<dbReference type="Proteomes" id="UP001153365">
    <property type="component" value="Unassembled WGS sequence"/>
</dbReference>
<sequence>MPEEEGLPEEMGMRAKYPIVLGQMEEISAEAKLLIGLCLRNLFLGQRAQAINLSITWQVLDRRHCDQIGWEVRGRRMNKADLGNNKLRGLTDYDWQEAKSLKEVSEMDVVDAGDYYGFEGFEDDYCDDDIQQMNLQADGSEIDDVDGDEK</sequence>
<name>A0AAV0BHH5_PHAPC</name>
<dbReference type="EMBL" id="CALTRL010005812">
    <property type="protein sequence ID" value="CAH7686755.1"/>
    <property type="molecule type" value="Genomic_DNA"/>
</dbReference>
<comment type="caution">
    <text evidence="1">The sequence shown here is derived from an EMBL/GenBank/DDBJ whole genome shotgun (WGS) entry which is preliminary data.</text>
</comment>
<protein>
    <submittedName>
        <fullName evidence="1">Uncharacterized protein</fullName>
    </submittedName>
</protein>
<evidence type="ECO:0000313" key="1">
    <source>
        <dbReference type="EMBL" id="CAH7686755.1"/>
    </source>
</evidence>
<accession>A0AAV0BHH5</accession>
<dbReference type="AlphaFoldDB" id="A0AAV0BHH5"/>
<proteinExistence type="predicted"/>
<evidence type="ECO:0000313" key="2">
    <source>
        <dbReference type="Proteomes" id="UP001153365"/>
    </source>
</evidence>
<gene>
    <name evidence="1" type="ORF">PPACK8108_LOCUS21455</name>
</gene>
<organism evidence="1 2">
    <name type="scientific">Phakopsora pachyrhizi</name>
    <name type="common">Asian soybean rust disease fungus</name>
    <dbReference type="NCBI Taxonomy" id="170000"/>
    <lineage>
        <taxon>Eukaryota</taxon>
        <taxon>Fungi</taxon>
        <taxon>Dikarya</taxon>
        <taxon>Basidiomycota</taxon>
        <taxon>Pucciniomycotina</taxon>
        <taxon>Pucciniomycetes</taxon>
        <taxon>Pucciniales</taxon>
        <taxon>Phakopsoraceae</taxon>
        <taxon>Phakopsora</taxon>
    </lineage>
</organism>
<reference evidence="1" key="1">
    <citation type="submission" date="2022-06" db="EMBL/GenBank/DDBJ databases">
        <authorList>
            <consortium name="SYNGENTA / RWTH Aachen University"/>
        </authorList>
    </citation>
    <scope>NUCLEOTIDE SEQUENCE</scope>
</reference>
<keyword evidence="2" id="KW-1185">Reference proteome</keyword>